<dbReference type="GO" id="GO:0005770">
    <property type="term" value="C:late endosome"/>
    <property type="evidence" value="ECO:0007669"/>
    <property type="project" value="TreeGrafter"/>
</dbReference>
<keyword evidence="6" id="KW-1185">Reference proteome</keyword>
<accession>A0A1X2GHV3</accession>
<dbReference type="Gene3D" id="1.20.1050.80">
    <property type="entry name" value="VPS9 domain"/>
    <property type="match status" value="1"/>
</dbReference>
<sequence length="1144" mass="129122">MPPNPVPKQSSSQDQIYAQRAHHITLDDKSITFRNNSVHTSHGFPHRARASIRYSHLVSYPVMKHTLPMLLLYLDAPLIKSELPSVPRLVDSGHKHPTLLSVLDPHDWDSLSMMVQDASELVVQSEDLEALQSAVATLMDNAAQFIHSLLDPHFSSDVYTELEGYLMEQVYDVVFFKITQLVLPRDQHLSQVMDLIKDVDLSQLGLPEPSGFNNESRRRAKRAVHILQKIATFRSPGEKLGCLLSTIHELSSTSPPTPTSAVIHLLPSPLANPSTPPSSTDELVPLLLFTLIQSNVPHWTAHWTYMKEFATHIDVVHGPAGFALSTLEAVLAYIDQTAQDELSHLSSQNCQSLPETDPWLRDRQGNTQLMLACARKTAGGDQADEETSLARAQALWQLYRRHPPTLNEDDVDNGDDDEATNDLITMVNDQGDTLLMVAIRSGASKIVTWLLSHPAMTSPAYLSRRNDHGQTAAHLAIHHLPLLQVLDQYGASLALADAQGNTPLHLSCQAQDQPTMAFLLQRLPLSARRETNRLHQTFYHLCKNDALLEQYADHDQPGVRVGADDVLGRSPWLTWAYHGQFRAMATLLDHPMTDPFELVFAHHNVSDDQRCYGVTTALHDMSRHWPLLIKYPSAQRTQLIHTLVQRLQDLVNIPDQDGQRPLHLSVLVARSCSLHKQGVAQDDEEKDTMLAVYEQWLWALFVAGADPFAVNRTGQQPLDLCGDTPWQGALVRWLLQRRHYVQQQRHKKKKKKHSRFARPSPRPNDGASLASKPSPSMAWVLTHAPLAYTKTLQFAITSGLVAADNDDTPPCCLDLETVHRGWDDFVALRQQLLHEHPELFLPTLTSLLDPLMFHIYPPPMVLVNQSMRQFHRFLDYLQRHPVLRCHDAVLRFVRSSTFDMAVLETQSFSKRNLMLDTLERMTPPPPSEFDEGSFLSYAQGLMMPMMEAFTFCLQQAVALVAGQQGCADAWEQLAHEIGPLTVLSGHQRRVVKVCASLSCDTITASPLSALVEALTMMQDITGGILKALQYPWTLLDQQSKLTLQLERQREAVQKGQHPPWNGFFTGQEQSKQLDRDKQLVNETLKELQRVTNQIHQSHQMITDELALYQQRHTDEMIQAARQYARQQLKLEKLKLRWLIQASGQ</sequence>
<feature type="compositionally biased region" description="Basic residues" evidence="3">
    <location>
        <begin position="743"/>
        <end position="756"/>
    </location>
</feature>
<organism evidence="5 6">
    <name type="scientific">Hesseltinella vesiculosa</name>
    <dbReference type="NCBI Taxonomy" id="101127"/>
    <lineage>
        <taxon>Eukaryota</taxon>
        <taxon>Fungi</taxon>
        <taxon>Fungi incertae sedis</taxon>
        <taxon>Mucoromycota</taxon>
        <taxon>Mucoromycotina</taxon>
        <taxon>Mucoromycetes</taxon>
        <taxon>Mucorales</taxon>
        <taxon>Cunninghamellaceae</taxon>
        <taxon>Hesseltinella</taxon>
    </lineage>
</organism>
<reference evidence="5 6" key="1">
    <citation type="submission" date="2016-07" db="EMBL/GenBank/DDBJ databases">
        <title>Pervasive Adenine N6-methylation of Active Genes in Fungi.</title>
        <authorList>
            <consortium name="DOE Joint Genome Institute"/>
            <person name="Mondo S.J."/>
            <person name="Dannebaum R.O."/>
            <person name="Kuo R.C."/>
            <person name="Labutti K."/>
            <person name="Haridas S."/>
            <person name="Kuo A."/>
            <person name="Salamov A."/>
            <person name="Ahrendt S.R."/>
            <person name="Lipzen A."/>
            <person name="Sullivan W."/>
            <person name="Andreopoulos W.B."/>
            <person name="Clum A."/>
            <person name="Lindquist E."/>
            <person name="Daum C."/>
            <person name="Ramamoorthy G.K."/>
            <person name="Gryganskyi A."/>
            <person name="Culley D."/>
            <person name="Magnuson J.K."/>
            <person name="James T.Y."/>
            <person name="O'Malley M.A."/>
            <person name="Stajich J.E."/>
            <person name="Spatafora J.W."/>
            <person name="Visel A."/>
            <person name="Grigoriev I.V."/>
        </authorList>
    </citation>
    <scope>NUCLEOTIDE SEQUENCE [LARGE SCALE GENOMIC DNA]</scope>
    <source>
        <strain evidence="5 6">NRRL 3301</strain>
    </source>
</reference>
<evidence type="ECO:0000256" key="2">
    <source>
        <dbReference type="SAM" id="Coils"/>
    </source>
</evidence>
<dbReference type="GO" id="GO:0005085">
    <property type="term" value="F:guanyl-nucleotide exchange factor activity"/>
    <property type="evidence" value="ECO:0007669"/>
    <property type="project" value="TreeGrafter"/>
</dbReference>
<keyword evidence="2" id="KW-0175">Coiled coil</keyword>
<dbReference type="SUPFAM" id="SSF64268">
    <property type="entry name" value="PX domain"/>
    <property type="match status" value="1"/>
</dbReference>
<dbReference type="SMART" id="SM00167">
    <property type="entry name" value="VPS9"/>
    <property type="match status" value="1"/>
</dbReference>
<dbReference type="GO" id="GO:0030133">
    <property type="term" value="C:transport vesicle"/>
    <property type="evidence" value="ECO:0007669"/>
    <property type="project" value="TreeGrafter"/>
</dbReference>
<proteinExistence type="inferred from homology"/>
<dbReference type="GO" id="GO:0005769">
    <property type="term" value="C:early endosome"/>
    <property type="evidence" value="ECO:0007669"/>
    <property type="project" value="TreeGrafter"/>
</dbReference>
<dbReference type="GO" id="GO:0000149">
    <property type="term" value="F:SNARE binding"/>
    <property type="evidence" value="ECO:0007669"/>
    <property type="project" value="TreeGrafter"/>
</dbReference>
<dbReference type="PANTHER" id="PTHR24170:SF1">
    <property type="entry name" value="DOMAIN PROTEIN, PUTATIVE (AFU_ORTHOLOGUE AFUA_1G09870)-RELATED"/>
    <property type="match status" value="1"/>
</dbReference>
<dbReference type="InterPro" id="IPR036871">
    <property type="entry name" value="PX_dom_sf"/>
</dbReference>
<dbReference type="InterPro" id="IPR036770">
    <property type="entry name" value="Ankyrin_rpt-contain_sf"/>
</dbReference>
<dbReference type="InterPro" id="IPR037191">
    <property type="entry name" value="VPS9_dom_sf"/>
</dbReference>
<dbReference type="Pfam" id="PF12796">
    <property type="entry name" value="Ank_2"/>
    <property type="match status" value="1"/>
</dbReference>
<dbReference type="PANTHER" id="PTHR24170">
    <property type="entry name" value="ANKYRIN REPEAT DOMAIN-CONTAINING PROTEIN 27"/>
    <property type="match status" value="1"/>
</dbReference>
<feature type="domain" description="VPS9" evidence="4">
    <location>
        <begin position="183"/>
        <end position="343"/>
    </location>
</feature>
<dbReference type="Gene3D" id="3.30.1520.10">
    <property type="entry name" value="Phox-like domain"/>
    <property type="match status" value="1"/>
</dbReference>
<evidence type="ECO:0000259" key="4">
    <source>
        <dbReference type="PROSITE" id="PS51205"/>
    </source>
</evidence>
<dbReference type="Proteomes" id="UP000242146">
    <property type="component" value="Unassembled WGS sequence"/>
</dbReference>
<evidence type="ECO:0000313" key="6">
    <source>
        <dbReference type="Proteomes" id="UP000242146"/>
    </source>
</evidence>
<dbReference type="EMBL" id="MCGT01000014">
    <property type="protein sequence ID" value="ORX54134.1"/>
    <property type="molecule type" value="Genomic_DNA"/>
</dbReference>
<evidence type="ECO:0000256" key="3">
    <source>
        <dbReference type="SAM" id="MobiDB-lite"/>
    </source>
</evidence>
<dbReference type="InterPro" id="IPR002110">
    <property type="entry name" value="Ankyrin_rpt"/>
</dbReference>
<feature type="coiled-coil region" evidence="2">
    <location>
        <begin position="1070"/>
        <end position="1136"/>
    </location>
</feature>
<comment type="caution">
    <text evidence="5">The sequence shown here is derived from an EMBL/GenBank/DDBJ whole genome shotgun (WGS) entry which is preliminary data.</text>
</comment>
<dbReference type="OrthoDB" id="7464126at2759"/>
<feature type="region of interest" description="Disordered" evidence="3">
    <location>
        <begin position="743"/>
        <end position="771"/>
    </location>
</feature>
<dbReference type="PROSITE" id="PS51205">
    <property type="entry name" value="VPS9"/>
    <property type="match status" value="1"/>
</dbReference>
<evidence type="ECO:0000313" key="5">
    <source>
        <dbReference type="EMBL" id="ORX54134.1"/>
    </source>
</evidence>
<dbReference type="STRING" id="101127.A0A1X2GHV3"/>
<dbReference type="InterPro" id="IPR003123">
    <property type="entry name" value="VPS9"/>
</dbReference>
<dbReference type="Gene3D" id="1.25.40.20">
    <property type="entry name" value="Ankyrin repeat-containing domain"/>
    <property type="match status" value="2"/>
</dbReference>
<dbReference type="GO" id="GO:0097422">
    <property type="term" value="C:tubular endosome"/>
    <property type="evidence" value="ECO:0007669"/>
    <property type="project" value="TreeGrafter"/>
</dbReference>
<evidence type="ECO:0000256" key="1">
    <source>
        <dbReference type="ARBA" id="ARBA00007428"/>
    </source>
</evidence>
<dbReference type="SUPFAM" id="SSF109993">
    <property type="entry name" value="VPS9 domain"/>
    <property type="match status" value="1"/>
</dbReference>
<name>A0A1X2GHV3_9FUNG</name>
<dbReference type="SMART" id="SM00248">
    <property type="entry name" value="ANK"/>
    <property type="match status" value="3"/>
</dbReference>
<dbReference type="GO" id="GO:0045022">
    <property type="term" value="P:early endosome to late endosome transport"/>
    <property type="evidence" value="ECO:0007669"/>
    <property type="project" value="TreeGrafter"/>
</dbReference>
<dbReference type="GO" id="GO:0035091">
    <property type="term" value="F:phosphatidylinositol binding"/>
    <property type="evidence" value="ECO:0007669"/>
    <property type="project" value="InterPro"/>
</dbReference>
<dbReference type="InterPro" id="IPR051248">
    <property type="entry name" value="UPF0507/Ank_repeat_27"/>
</dbReference>
<dbReference type="GO" id="GO:0005886">
    <property type="term" value="C:plasma membrane"/>
    <property type="evidence" value="ECO:0007669"/>
    <property type="project" value="TreeGrafter"/>
</dbReference>
<dbReference type="SUPFAM" id="SSF48403">
    <property type="entry name" value="Ankyrin repeat"/>
    <property type="match status" value="1"/>
</dbReference>
<comment type="similarity">
    <text evidence="1">Belongs to the UPF0507 family.</text>
</comment>
<dbReference type="AlphaFoldDB" id="A0A1X2GHV3"/>
<dbReference type="Pfam" id="PF02204">
    <property type="entry name" value="VPS9"/>
    <property type="match status" value="1"/>
</dbReference>
<gene>
    <name evidence="5" type="ORF">DM01DRAFT_1383500</name>
</gene>
<protein>
    <recommendedName>
        <fullName evidence="4">VPS9 domain-containing protein</fullName>
    </recommendedName>
</protein>